<accession>F8B2K6</accession>
<dbReference type="Proteomes" id="UP000001549">
    <property type="component" value="Chromosome"/>
</dbReference>
<reference evidence="2 3" key="1">
    <citation type="submission" date="2011-05" db="EMBL/GenBank/DDBJ databases">
        <title>Complete sequence of chromosome of Frankia symbiont of Datisca glomerata.</title>
        <authorList>
            <consortium name="US DOE Joint Genome Institute"/>
            <person name="Lucas S."/>
            <person name="Han J."/>
            <person name="Lapidus A."/>
            <person name="Cheng J.-F."/>
            <person name="Goodwin L."/>
            <person name="Pitluck S."/>
            <person name="Peters L."/>
            <person name="Mikhailova N."/>
            <person name="Chertkov O."/>
            <person name="Teshima H."/>
            <person name="Han C."/>
            <person name="Tapia R."/>
            <person name="Land M."/>
            <person name="Hauser L."/>
            <person name="Kyrpides N."/>
            <person name="Ivanova N."/>
            <person name="Pagani I."/>
            <person name="Berry A."/>
            <person name="Pawlowski K."/>
            <person name="Persson T."/>
            <person name="Vanden Heuvel B."/>
            <person name="Benson D."/>
            <person name="Woyke T."/>
        </authorList>
    </citation>
    <scope>NUCLEOTIDE SEQUENCE [LARGE SCALE GENOMIC DNA]</scope>
    <source>
        <strain evidence="3">4085684</strain>
    </source>
</reference>
<dbReference type="EMBL" id="CP002801">
    <property type="protein sequence ID" value="AEH08672.1"/>
    <property type="molecule type" value="Genomic_DNA"/>
</dbReference>
<feature type="compositionally biased region" description="Basic and acidic residues" evidence="1">
    <location>
        <begin position="51"/>
        <end position="60"/>
    </location>
</feature>
<dbReference type="AlphaFoldDB" id="F8B2K6"/>
<proteinExistence type="predicted"/>
<gene>
    <name evidence="2" type="ordered locus">FsymDg_1177</name>
</gene>
<keyword evidence="3" id="KW-1185">Reference proteome</keyword>
<evidence type="ECO:0000313" key="2">
    <source>
        <dbReference type="EMBL" id="AEH08672.1"/>
    </source>
</evidence>
<protein>
    <submittedName>
        <fullName evidence="2">Uncharacterized protein</fullName>
    </submittedName>
</protein>
<feature type="region of interest" description="Disordered" evidence="1">
    <location>
        <begin position="26"/>
        <end position="83"/>
    </location>
</feature>
<evidence type="ECO:0000256" key="1">
    <source>
        <dbReference type="SAM" id="MobiDB-lite"/>
    </source>
</evidence>
<name>F8B2K6_9ACTN</name>
<dbReference type="HOGENOM" id="CLU_2537636_0_0_11"/>
<dbReference type="KEGG" id="fsy:FsymDg_1177"/>
<evidence type="ECO:0000313" key="3">
    <source>
        <dbReference type="Proteomes" id="UP000001549"/>
    </source>
</evidence>
<sequence>MATRERNVGVGAVTANATLRTRACEQRGTVNMDTPENTGATGHGGVSMVTHKHDSPENHQLRKPSGVGRLRPQHTPLLFSALR</sequence>
<organism evidence="2 3">
    <name type="scientific">Candidatus Protofrankia datiscae</name>
    <dbReference type="NCBI Taxonomy" id="2716812"/>
    <lineage>
        <taxon>Bacteria</taxon>
        <taxon>Bacillati</taxon>
        <taxon>Actinomycetota</taxon>
        <taxon>Actinomycetes</taxon>
        <taxon>Frankiales</taxon>
        <taxon>Frankiaceae</taxon>
        <taxon>Protofrankia</taxon>
    </lineage>
</organism>
<feature type="compositionally biased region" description="Polar residues" evidence="1">
    <location>
        <begin position="28"/>
        <end position="40"/>
    </location>
</feature>